<dbReference type="OrthoDB" id="2735367at2"/>
<feature type="compositionally biased region" description="Basic and acidic residues" evidence="1">
    <location>
        <begin position="45"/>
        <end position="63"/>
    </location>
</feature>
<dbReference type="RefSeq" id="WP_044395121.1">
    <property type="nucleotide sequence ID" value="NZ_JXIQ01000120.1"/>
</dbReference>
<dbReference type="PROSITE" id="PS51257">
    <property type="entry name" value="PROKAR_LIPOPROTEIN"/>
    <property type="match status" value="1"/>
</dbReference>
<comment type="caution">
    <text evidence="3">The sequence shown here is derived from an EMBL/GenBank/DDBJ whole genome shotgun (WGS) entry which is preliminary data.</text>
</comment>
<accession>A0A0D6Z6G2</accession>
<feature type="region of interest" description="Disordered" evidence="1">
    <location>
        <begin position="24"/>
        <end position="63"/>
    </location>
</feature>
<dbReference type="AlphaFoldDB" id="A0A0D6Z6G2"/>
<dbReference type="PATRIC" id="fig|285983.3.peg.1951"/>
<dbReference type="Proteomes" id="UP000032512">
    <property type="component" value="Unassembled WGS sequence"/>
</dbReference>
<organism evidence="3 4">
    <name type="scientific">Mesobacillus subterraneus</name>
    <dbReference type="NCBI Taxonomy" id="285983"/>
    <lineage>
        <taxon>Bacteria</taxon>
        <taxon>Bacillati</taxon>
        <taxon>Bacillota</taxon>
        <taxon>Bacilli</taxon>
        <taxon>Bacillales</taxon>
        <taxon>Bacillaceae</taxon>
        <taxon>Mesobacillus</taxon>
    </lineage>
</organism>
<feature type="compositionally biased region" description="Polar residues" evidence="1">
    <location>
        <begin position="30"/>
        <end position="41"/>
    </location>
</feature>
<keyword evidence="4" id="KW-1185">Reference proteome</keyword>
<sequence length="219" mass="24721">MNKWRKPFIFVGLSTLLLTGCGSATESDKTANQTPESQQASAPEASKEEQPAAEQDKKKEEGSIRVLEQNLDYTLNGEQKQQTGFLKNSYNQNYSMYVLPEYEWTAEEPNKDVLMLTEDDSIFMRIELLPADTEWARAEENAKAQLSAAGAEVKETAMPDDAFFSNAWGMETKNGADNITTYLIKNEEQPLKLTLFTKEGADHRDAFIQMAKTIMKQQK</sequence>
<evidence type="ECO:0000313" key="4">
    <source>
        <dbReference type="Proteomes" id="UP000032512"/>
    </source>
</evidence>
<protein>
    <recommendedName>
        <fullName evidence="5">Lipoprotein</fullName>
    </recommendedName>
</protein>
<evidence type="ECO:0000256" key="2">
    <source>
        <dbReference type="SAM" id="SignalP"/>
    </source>
</evidence>
<keyword evidence="2" id="KW-0732">Signal</keyword>
<feature type="chain" id="PRO_5002315677" description="Lipoprotein" evidence="2">
    <location>
        <begin position="25"/>
        <end position="219"/>
    </location>
</feature>
<evidence type="ECO:0000256" key="1">
    <source>
        <dbReference type="SAM" id="MobiDB-lite"/>
    </source>
</evidence>
<feature type="signal peptide" evidence="2">
    <location>
        <begin position="1"/>
        <end position="24"/>
    </location>
</feature>
<dbReference type="EMBL" id="JXIQ01000120">
    <property type="protein sequence ID" value="KIY21177.1"/>
    <property type="molecule type" value="Genomic_DNA"/>
</dbReference>
<evidence type="ECO:0008006" key="5">
    <source>
        <dbReference type="Google" id="ProtNLM"/>
    </source>
</evidence>
<reference evidence="3 4" key="1">
    <citation type="submission" date="2015-01" db="EMBL/GenBank/DDBJ databases">
        <title>Draft genome sequences of the supercritical CO2 tolerant bacteria Bacillus subterraneus MITOT1 and Bacillus cereus MIT0214.</title>
        <authorList>
            <person name="Peet K.C."/>
            <person name="Thompson J.R."/>
        </authorList>
    </citation>
    <scope>NUCLEOTIDE SEQUENCE [LARGE SCALE GENOMIC DNA]</scope>
    <source>
        <strain evidence="3 4">MITOT1</strain>
    </source>
</reference>
<name>A0A0D6Z6G2_9BACI</name>
<proteinExistence type="predicted"/>
<gene>
    <name evidence="3" type="ORF">UB32_15100</name>
</gene>
<evidence type="ECO:0000313" key="3">
    <source>
        <dbReference type="EMBL" id="KIY21177.1"/>
    </source>
</evidence>